<feature type="domain" description="Rhamnogalacturonase A/B/Epimerase-like pectate lyase" evidence="1">
    <location>
        <begin position="6"/>
        <end position="175"/>
    </location>
</feature>
<dbReference type="PANTHER" id="PTHR33928:SF2">
    <property type="entry name" value="PECTATE LYASE SUPERFAMILY PROTEIN DOMAIN-CONTAINING PROTEIN-RELATED"/>
    <property type="match status" value="1"/>
</dbReference>
<dbReference type="AlphaFoldDB" id="A0AAD7IA07"/>
<dbReference type="Gene3D" id="2.160.20.10">
    <property type="entry name" value="Single-stranded right-handed beta-helix, Pectin lyase-like"/>
    <property type="match status" value="2"/>
</dbReference>
<evidence type="ECO:0000259" key="1">
    <source>
        <dbReference type="Pfam" id="PF12708"/>
    </source>
</evidence>
<dbReference type="InterPro" id="IPR012334">
    <property type="entry name" value="Pectin_lyas_fold"/>
</dbReference>
<dbReference type="CDD" id="cd23668">
    <property type="entry name" value="GH55_beta13glucanase-like"/>
    <property type="match status" value="1"/>
</dbReference>
<comment type="caution">
    <text evidence="2">The sequence shown here is derived from an EMBL/GenBank/DDBJ whole genome shotgun (WGS) entry which is preliminary data.</text>
</comment>
<keyword evidence="2" id="KW-0378">Hydrolase</keyword>
<dbReference type="EMBL" id="JARJLG010000143">
    <property type="protein sequence ID" value="KAJ7737441.1"/>
    <property type="molecule type" value="Genomic_DNA"/>
</dbReference>
<dbReference type="Proteomes" id="UP001215280">
    <property type="component" value="Unassembled WGS sequence"/>
</dbReference>
<reference evidence="2" key="1">
    <citation type="submission" date="2023-03" db="EMBL/GenBank/DDBJ databases">
        <title>Massive genome expansion in bonnet fungi (Mycena s.s.) driven by repeated elements and novel gene families across ecological guilds.</title>
        <authorList>
            <consortium name="Lawrence Berkeley National Laboratory"/>
            <person name="Harder C.B."/>
            <person name="Miyauchi S."/>
            <person name="Viragh M."/>
            <person name="Kuo A."/>
            <person name="Thoen E."/>
            <person name="Andreopoulos B."/>
            <person name="Lu D."/>
            <person name="Skrede I."/>
            <person name="Drula E."/>
            <person name="Henrissat B."/>
            <person name="Morin E."/>
            <person name="Kohler A."/>
            <person name="Barry K."/>
            <person name="LaButti K."/>
            <person name="Morin E."/>
            <person name="Salamov A."/>
            <person name="Lipzen A."/>
            <person name="Mereny Z."/>
            <person name="Hegedus B."/>
            <person name="Baldrian P."/>
            <person name="Stursova M."/>
            <person name="Weitz H."/>
            <person name="Taylor A."/>
            <person name="Grigoriev I.V."/>
            <person name="Nagy L.G."/>
            <person name="Martin F."/>
            <person name="Kauserud H."/>
        </authorList>
    </citation>
    <scope>NUCLEOTIDE SEQUENCE</scope>
    <source>
        <strain evidence="2">CBHHK188m</strain>
    </source>
</reference>
<proteinExistence type="predicted"/>
<protein>
    <submittedName>
        <fullName evidence="2">Glycoside hydrolase family 55 protein</fullName>
    </submittedName>
</protein>
<gene>
    <name evidence="2" type="ORF">DFH07DRAFT_870611</name>
</gene>
<name>A0AAD7IA07_9AGAR</name>
<keyword evidence="3" id="KW-1185">Reference proteome</keyword>
<dbReference type="InterPro" id="IPR011050">
    <property type="entry name" value="Pectin_lyase_fold/virulence"/>
</dbReference>
<dbReference type="PANTHER" id="PTHR33928">
    <property type="entry name" value="POLYGALACTURONASE QRT3"/>
    <property type="match status" value="1"/>
</dbReference>
<sequence>MTDFHITPAVIYFPPGNYRITSPIIPFYFTSLVGDFNSKPHLVADPNFNGIAVIERTPMVYIACRFSIVPQNFFRSVRNFVIDTTQMPANEYGTGIHWQVGQATSIINVDFLSNSASGTMHQGIYMENGSGGFMSDLTFTGGAFGMWVSNQQFTIRNVVITGAVSAIYQEWNCDCSVGFDLHTGGLTLATQSAGGVLILDSQIQNTGIGVRMSSTQPTSLGGSVILDNVDFSGISTANIQDSSGTLLTANISPVRQWFQGNTYSGESCTPPTKASALLGPSGKFFTKSRPQYNLYASTREVSEFLSVKSVGGAVGNGVHDDTEAINNFLIIDSGVYLVSGTITVPAGAQIVGDMYPTILGSGAAFQNQASPTPVLKISELVISTTGGSQGAVGIEWNVHGPDQGDTGMWDVHVRLGGTDVQLSQCPTTSTSLTSCATAFIGFHIGQKGSGYFENIWVWNADHDLDAPSQGRINAFSARGILSESISGPVWLVGTASEHHVLYQYSFLNTQNVYAGLIQTETPYFQPTPVPPAPFSIDTGLGDPAQIFNDAWALVITNSANIFIYGAGLYSFFQACVTTQNCQTNIALIDSQSAAVYLYQLTTTGTVAMLTQAPSVALINATDNVDGYASTATFWGSSSATVPPPYSPPVPQTPCTQASGWVTNWGNYLLDNYFQPLVVVNGAQEECGCFPKIPEEWEEPVSVSLLLWL</sequence>
<dbReference type="InterPro" id="IPR024535">
    <property type="entry name" value="RHGA/B-epi-like_pectate_lyase"/>
</dbReference>
<dbReference type="GO" id="GO:0004650">
    <property type="term" value="F:polygalacturonase activity"/>
    <property type="evidence" value="ECO:0007669"/>
    <property type="project" value="InterPro"/>
</dbReference>
<dbReference type="Pfam" id="PF12708">
    <property type="entry name" value="Pect-lyase_RHGA_epim"/>
    <property type="match status" value="1"/>
</dbReference>
<organism evidence="2 3">
    <name type="scientific">Mycena maculata</name>
    <dbReference type="NCBI Taxonomy" id="230809"/>
    <lineage>
        <taxon>Eukaryota</taxon>
        <taxon>Fungi</taxon>
        <taxon>Dikarya</taxon>
        <taxon>Basidiomycota</taxon>
        <taxon>Agaricomycotina</taxon>
        <taxon>Agaricomycetes</taxon>
        <taxon>Agaricomycetidae</taxon>
        <taxon>Agaricales</taxon>
        <taxon>Marasmiineae</taxon>
        <taxon>Mycenaceae</taxon>
        <taxon>Mycena</taxon>
    </lineage>
</organism>
<accession>A0AAD7IA07</accession>
<evidence type="ECO:0000313" key="3">
    <source>
        <dbReference type="Proteomes" id="UP001215280"/>
    </source>
</evidence>
<dbReference type="SUPFAM" id="SSF51126">
    <property type="entry name" value="Pectin lyase-like"/>
    <property type="match status" value="2"/>
</dbReference>
<dbReference type="InterPro" id="IPR039279">
    <property type="entry name" value="QRT3-like"/>
</dbReference>
<evidence type="ECO:0000313" key="2">
    <source>
        <dbReference type="EMBL" id="KAJ7737441.1"/>
    </source>
</evidence>